<reference evidence="1" key="1">
    <citation type="journal article" date="2014" name="Genome Announc.">
        <title>Draft Genome Sequences of Three Alkaliphilic Bacillus Strains, Bacillus wakoensis JCM 9140T, Bacillus akibai JCM 9157T, and Bacillus hemicellulosilyticus JCM 9152T.</title>
        <authorList>
            <person name="Yuki M."/>
            <person name="Oshima K."/>
            <person name="Suda W."/>
            <person name="Oshida Y."/>
            <person name="Kitamura K."/>
            <person name="Iida T."/>
            <person name="Hattori M."/>
            <person name="Ohkuma M."/>
        </authorList>
    </citation>
    <scope>NUCLEOTIDE SEQUENCE [LARGE SCALE GENOMIC DNA]</scope>
    <source>
        <strain evidence="1">JCM 9140</strain>
    </source>
</reference>
<name>W4PZ89_9BACI</name>
<protein>
    <submittedName>
        <fullName evidence="1">Uncharacterized protein</fullName>
    </submittedName>
</protein>
<dbReference type="EMBL" id="BAUT01000006">
    <property type="protein sequence ID" value="GAE24985.1"/>
    <property type="molecule type" value="Genomic_DNA"/>
</dbReference>
<accession>W4PZ89</accession>
<dbReference type="AlphaFoldDB" id="W4PZ89"/>
<dbReference type="InterPro" id="IPR019076">
    <property type="entry name" value="Spore_lipoprot_YhcN/YlaJ-like"/>
</dbReference>
<comment type="caution">
    <text evidence="1">The sequence shown here is derived from an EMBL/GenBank/DDBJ whole genome shotgun (WGS) entry which is preliminary data.</text>
</comment>
<sequence>MRHEGQNHQGARILSNRPGVLRDKYQHSQNPHVKKQSNQLNDYQATSHLTRKLEASIEALENVRDAHVMSDGERIVIGLESSEQDRVRLIRAVEQEVEKITDLQQVTITTDRKIINRMNAVEHHVGLGKPFESISGAAGDLADLFDDAAHGRR</sequence>
<dbReference type="Pfam" id="PF09580">
    <property type="entry name" value="Spore_YhcN_YlaJ"/>
    <property type="match status" value="1"/>
</dbReference>
<dbReference type="Proteomes" id="UP000018890">
    <property type="component" value="Unassembled WGS sequence"/>
</dbReference>
<evidence type="ECO:0000313" key="2">
    <source>
        <dbReference type="Proteomes" id="UP000018890"/>
    </source>
</evidence>
<evidence type="ECO:0000313" key="1">
    <source>
        <dbReference type="EMBL" id="GAE24985.1"/>
    </source>
</evidence>
<proteinExistence type="predicted"/>
<keyword evidence="2" id="KW-1185">Reference proteome</keyword>
<gene>
    <name evidence="1" type="ORF">JCM9140_953</name>
</gene>
<organism evidence="1 2">
    <name type="scientific">Halalkalibacter wakoensis JCM 9140</name>
    <dbReference type="NCBI Taxonomy" id="1236970"/>
    <lineage>
        <taxon>Bacteria</taxon>
        <taxon>Bacillati</taxon>
        <taxon>Bacillota</taxon>
        <taxon>Bacilli</taxon>
        <taxon>Bacillales</taxon>
        <taxon>Bacillaceae</taxon>
        <taxon>Halalkalibacter</taxon>
    </lineage>
</organism>